<dbReference type="FunFam" id="1.20.1250.20:FF:000508">
    <property type="entry name" value="Sodium-dependent glucose transporter 1"/>
    <property type="match status" value="1"/>
</dbReference>
<keyword evidence="8" id="KW-0813">Transport</keyword>
<dbReference type="SUPFAM" id="SSF103473">
    <property type="entry name" value="MFS general substrate transporter"/>
    <property type="match status" value="3"/>
</dbReference>
<feature type="transmembrane region" description="Helical" evidence="7">
    <location>
        <begin position="840"/>
        <end position="858"/>
    </location>
</feature>
<dbReference type="Gene3D" id="1.20.1250.20">
    <property type="entry name" value="MFS general substrate transporter like domains"/>
    <property type="match status" value="2"/>
</dbReference>
<comment type="similarity">
    <text evidence="2">Belongs to the major facilitator superfamily.</text>
</comment>
<keyword evidence="9" id="KW-1185">Reference proteome</keyword>
<feature type="transmembrane region" description="Helical" evidence="7">
    <location>
        <begin position="864"/>
        <end position="886"/>
    </location>
</feature>
<name>A0A662YPF1_ACIRT</name>
<dbReference type="Pfam" id="PF07690">
    <property type="entry name" value="MFS_1"/>
    <property type="match status" value="1"/>
</dbReference>
<organism evidence="8 9">
    <name type="scientific">Acipenser ruthenus</name>
    <name type="common">Sterlet sturgeon</name>
    <dbReference type="NCBI Taxonomy" id="7906"/>
    <lineage>
        <taxon>Eukaryota</taxon>
        <taxon>Metazoa</taxon>
        <taxon>Chordata</taxon>
        <taxon>Craniata</taxon>
        <taxon>Vertebrata</taxon>
        <taxon>Euteleostomi</taxon>
        <taxon>Actinopterygii</taxon>
        <taxon>Chondrostei</taxon>
        <taxon>Acipenseriformes</taxon>
        <taxon>Acipenseridae</taxon>
        <taxon>Acipenser</taxon>
    </lineage>
</organism>
<evidence type="ECO:0000313" key="9">
    <source>
        <dbReference type="Proteomes" id="UP000289886"/>
    </source>
</evidence>
<evidence type="ECO:0000256" key="5">
    <source>
        <dbReference type="ARBA" id="ARBA00023136"/>
    </source>
</evidence>
<feature type="transmembrane region" description="Helical" evidence="7">
    <location>
        <begin position="556"/>
        <end position="574"/>
    </location>
</feature>
<dbReference type="GO" id="GO:0016020">
    <property type="term" value="C:membrane"/>
    <property type="evidence" value="ECO:0007669"/>
    <property type="project" value="UniProtKB-SubCell"/>
</dbReference>
<evidence type="ECO:0000313" key="8">
    <source>
        <dbReference type="EMBL" id="RXM97701.1"/>
    </source>
</evidence>
<evidence type="ECO:0000256" key="6">
    <source>
        <dbReference type="SAM" id="MobiDB-lite"/>
    </source>
</evidence>
<comment type="subcellular location">
    <subcellularLocation>
        <location evidence="1">Membrane</location>
        <topology evidence="1">Multi-pass membrane protein</topology>
    </subcellularLocation>
</comment>
<feature type="transmembrane region" description="Helical" evidence="7">
    <location>
        <begin position="815"/>
        <end position="833"/>
    </location>
</feature>
<dbReference type="EMBL" id="SCEB01000972">
    <property type="protein sequence ID" value="RXM97701.1"/>
    <property type="molecule type" value="Genomic_DNA"/>
</dbReference>
<feature type="region of interest" description="Disordered" evidence="6">
    <location>
        <begin position="1"/>
        <end position="60"/>
    </location>
</feature>
<dbReference type="PANTHER" id="PTHR23121">
    <property type="entry name" value="SODIUM-DEPENDENT GLUCOSE TRANSPORTER 1"/>
    <property type="match status" value="1"/>
</dbReference>
<comment type="caution">
    <text evidence="8">The sequence shown here is derived from an EMBL/GenBank/DDBJ whole genome shotgun (WGS) entry which is preliminary data.</text>
</comment>
<keyword evidence="3 7" id="KW-0812">Transmembrane</keyword>
<keyword evidence="5 7" id="KW-0472">Membrane</keyword>
<feature type="transmembrane region" description="Helical" evidence="7">
    <location>
        <begin position="276"/>
        <end position="295"/>
    </location>
</feature>
<dbReference type="Proteomes" id="UP000289886">
    <property type="component" value="Unassembled WGS sequence"/>
</dbReference>
<feature type="region of interest" description="Disordered" evidence="6">
    <location>
        <begin position="955"/>
        <end position="998"/>
    </location>
</feature>
<feature type="transmembrane region" description="Helical" evidence="7">
    <location>
        <begin position="898"/>
        <end position="921"/>
    </location>
</feature>
<gene>
    <name evidence="8" type="ORF">EOD39_14101</name>
</gene>
<feature type="transmembrane region" description="Helical" evidence="7">
    <location>
        <begin position="726"/>
        <end position="748"/>
    </location>
</feature>
<reference evidence="8 9" key="1">
    <citation type="submission" date="2019-01" db="EMBL/GenBank/DDBJ databases">
        <title>Draft Genome and Complete Hox-Cluster Characterization of the Sterlet Sturgeon (Acipenser ruthenus).</title>
        <authorList>
            <person name="Wei Q."/>
        </authorList>
    </citation>
    <scope>NUCLEOTIDE SEQUENCE [LARGE SCALE GENOMIC DNA]</scope>
    <source>
        <strain evidence="8">WHYD16114868_AA</strain>
        <tissue evidence="8">Blood</tissue>
    </source>
</reference>
<feature type="transmembrane region" description="Helical" evidence="7">
    <location>
        <begin position="529"/>
        <end position="549"/>
    </location>
</feature>
<sequence>MTEGGLTDSHSTPPAAAEKTNTSVPFPDEEATEEDTKTAEKTPLNEDEEKGDKNEKSKGSAVLKVVGSSDPDCAAEAEFEHPEGGWGWIVMLAAMWCNGTIFGIQNSFGIFFISLLHEFSAADDETLKFKTGVVALSPVRHSCSIIINTICNALGLKAETCDYINNGSGFDQAVFTMDKKGLVGAYPKCTWIFVQTGHQKNTTKQIQLVKCIWYRFSCMLSCFGLGCLEWKMAFVEESFGTDVNKEILLICIGITSGVGRLFFGRVVDSVPGVNKVYLQVSSFLVIGVMSMMIPLCQVFGGLIAVCLLMGLSDGCFISIMGPIAFELVGSQNASQAIGFLLGMMSLPMIVGPPVAGLLRDKLGTYKEAFYLAGIPPIIGGLVLCFIPYVERRKQQQQQQQQQQQDKMLDAAGAAAAVLKKKQVRFAATEEVDEDEEHEEDTLFDMRKENKRSLKGLLKGGKRPVHPDSDQVAIIRRNRSSRAAAGASRWPTSLTLCASFLGLGMSIAVLGPTFEDLAVNVKQNISNISYIFVGRSMGYIGGSVVGGIVFDCMNQHLLLGFLLLITALGLFAIPFCKTALLLTGIMSLIGVSMGFLDTGFLLLITALGLFAIPFCKTALLLTGIMSLIGVSMGFLDTGGNVLTLNTWGDKAGPHMQALHFSFAVGAFVSPVIAKLIPGKFPFPSAHFASGKNVSIEARGVSNTDMYTNVSSQFSQALNITHEKSTSMWSYIVIGSFLLLTSLIFFILYARSSPSRARAKAEETQLVARHHNVLILLLFCFFFFYVGAEVAYGSFIFTYAKDFVGMDENQAAGLNTLFWGSFAAVRGLAIIFANCLKPGTMILLDLVGCTVSSLFLTLYYQNSISLWAGTAVYGASMATTFPSGISWLEQYTKITGCSAAVFVVGAALGEMVIPSVVGFLLGKTQDNPVLMYTALGTSTISAILFPVMYKLASSHSSDGRKLSERSCSGEDSEDRKALLSSDSCLNGEEEEEDEAEQWNDADFEVIEMNDSCLMNSPNETCPPPLDTAVNATTIVATVVTESSTKVTENSTPSRSPVFLEGSPRKKLLLSLEREKND</sequence>
<dbReference type="PANTHER" id="PTHR23121:SF9">
    <property type="entry name" value="SODIUM-DEPENDENT GLUCOSE TRANSPORTER 1"/>
    <property type="match status" value="1"/>
</dbReference>
<feature type="transmembrane region" description="Helical" evidence="7">
    <location>
        <begin position="337"/>
        <end position="356"/>
    </location>
</feature>
<evidence type="ECO:0000256" key="1">
    <source>
        <dbReference type="ARBA" id="ARBA00004141"/>
    </source>
</evidence>
<evidence type="ECO:0000256" key="2">
    <source>
        <dbReference type="ARBA" id="ARBA00008335"/>
    </source>
</evidence>
<feature type="transmembrane region" description="Helical" evidence="7">
    <location>
        <begin position="368"/>
        <end position="389"/>
    </location>
</feature>
<feature type="compositionally biased region" description="Basic and acidic residues" evidence="6">
    <location>
        <begin position="955"/>
        <end position="975"/>
    </location>
</feature>
<feature type="compositionally biased region" description="Basic and acidic residues" evidence="6">
    <location>
        <begin position="34"/>
        <end position="58"/>
    </location>
</feature>
<keyword evidence="8" id="KW-0762">Sugar transport</keyword>
<dbReference type="InterPro" id="IPR036259">
    <property type="entry name" value="MFS_trans_sf"/>
</dbReference>
<evidence type="ECO:0000256" key="3">
    <source>
        <dbReference type="ARBA" id="ARBA00022692"/>
    </source>
</evidence>
<keyword evidence="4 7" id="KW-1133">Transmembrane helix</keyword>
<feature type="transmembrane region" description="Helical" evidence="7">
    <location>
        <begin position="580"/>
        <end position="609"/>
    </location>
</feature>
<feature type="transmembrane region" description="Helical" evidence="7">
    <location>
        <begin position="489"/>
        <end position="509"/>
    </location>
</feature>
<dbReference type="GO" id="GO:0022857">
    <property type="term" value="F:transmembrane transporter activity"/>
    <property type="evidence" value="ECO:0007669"/>
    <property type="project" value="InterPro"/>
</dbReference>
<feature type="transmembrane region" description="Helical" evidence="7">
    <location>
        <begin position="301"/>
        <end position="325"/>
    </location>
</feature>
<feature type="transmembrane region" description="Helical" evidence="7">
    <location>
        <begin position="927"/>
        <end position="950"/>
    </location>
</feature>
<evidence type="ECO:0000256" key="7">
    <source>
        <dbReference type="SAM" id="Phobius"/>
    </source>
</evidence>
<feature type="transmembrane region" description="Helical" evidence="7">
    <location>
        <begin position="769"/>
        <end position="795"/>
    </location>
</feature>
<proteinExistence type="inferred from homology"/>
<accession>A0A662YPF1</accession>
<evidence type="ECO:0000256" key="4">
    <source>
        <dbReference type="ARBA" id="ARBA00022989"/>
    </source>
</evidence>
<protein>
    <submittedName>
        <fullName evidence="8">Sodium-dependent glucose transporter 1</fullName>
    </submittedName>
</protein>
<feature type="transmembrane region" description="Helical" evidence="7">
    <location>
        <begin position="616"/>
        <end position="634"/>
    </location>
</feature>
<feature type="transmembrane region" description="Helical" evidence="7">
    <location>
        <begin position="212"/>
        <end position="235"/>
    </location>
</feature>
<feature type="compositionally biased region" description="Acidic residues" evidence="6">
    <location>
        <begin position="985"/>
        <end position="998"/>
    </location>
</feature>
<dbReference type="InterPro" id="IPR011701">
    <property type="entry name" value="MFS"/>
</dbReference>
<feature type="transmembrane region" description="Helical" evidence="7">
    <location>
        <begin position="247"/>
        <end position="264"/>
    </location>
</feature>
<dbReference type="AlphaFoldDB" id="A0A662YPF1"/>